<dbReference type="GO" id="GO:0008270">
    <property type="term" value="F:zinc ion binding"/>
    <property type="evidence" value="ECO:0007669"/>
    <property type="project" value="UniProtKB-KW"/>
</dbReference>
<reference evidence="4" key="2">
    <citation type="submission" date="2014-06" db="EMBL/GenBank/DDBJ databases">
        <authorList>
            <person name="Aslett M."/>
            <person name="De Silva Nishadi"/>
        </authorList>
    </citation>
    <scope>NUCLEOTIDE SEQUENCE</scope>
    <source>
        <strain evidence="4">Bond</strain>
    </source>
</reference>
<accession>A0A061BQH2</accession>
<keyword evidence="1" id="KW-0863">Zinc-finger</keyword>
<gene>
    <name evidence="4" type="ORF">BBBOND_0003770</name>
</gene>
<feature type="transmembrane region" description="Helical" evidence="2">
    <location>
        <begin position="1081"/>
        <end position="1102"/>
    </location>
</feature>
<evidence type="ECO:0000256" key="1">
    <source>
        <dbReference type="PROSITE-ProRule" id="PRU00723"/>
    </source>
</evidence>
<evidence type="ECO:0000313" key="4">
    <source>
        <dbReference type="EMBL" id="CDR71718.1"/>
    </source>
</evidence>
<dbReference type="EMBL" id="LK055138">
    <property type="protein sequence ID" value="CDR71718.1"/>
    <property type="molecule type" value="Genomic_DNA"/>
</dbReference>
<sequence length="1143" mass="128219">MTDDGDKVKLDSGKFEKYLSGVNTTSLGTNKPALTGDSGEGTVPVTIKKIENDVTGDDNYLKDVENETTADPNKFNQNTFSTLLEAVTNNLDAFCKNIMKLADGTKGGAPNGTDGIKQKLHNLSELLGDKLEVDVSSHEKVKGLEKTYNDLLTLLGVDLRNIIDATEKFINKDAPELQQDCVEAIHNHVNVYFGYTQLSLTTAARRNYVSSVKALLTAFADKVSQELRGLPEEIERDLRIGFKGLMKTLEDGSTSAKITGKQNIKKLSDLVTELTGGSVNHKTAFENFSDKFKDFAEPLFLYLSKEAQRVHSENNAKKNPRGTDLQHYSDHISKIHDAFNSLLDDLHKKHRYDYKVHNLLDNLSDAVRLLVPKGFAQPNSPVIDGLTSGVTHFVGELERVYISAYDSQKCGELIKDYKQEATLRGVFEKYELTEEGRDCAKVCLSVIPIVYNELMDLKNKFDDDDNTWKTYKIYNSLQPDQSLHKLFFGDNGYDVGLSHDAKHGELNHKERYNGQCILDVLNSETHKLFEDNKQPLSPAAPGVGDSEEPEVHLVDEGAIAKLYNYLKNYFVVCHLIGHAKSRHPCSVYEMLCWLTGLPHNTAYKKLKEHIGSLFLVADKDNPSKKIPKPILTSHSSITASNVLTAVEEICATSYAVLTAVVGTGDAATHYACELPNNSSRLIYPTNGADCLDTLLDILRRIFPVLQFLHAQCQLKTKHYGWYNCEYGRDIRPTKWPCNEHTKESTKEPTKCLPKSPLQSYLNDCLPGHLPHQLSSIGCKAECNTCPKKPDGRPCLTPMGFRGFSGSTKTGKNLCSVLSKFFSILHVNSLVCLIPKPPSTLSEHFGFALSLVEGWHTWRDTGSINPLQAAMEDHISAVSMELVKRGDATNALRLAYGSNQANHFKHDKDSTDLCSLSMKMICSGRNANCAPYISTLCTYLYDYLAYKNCNLYLSWAIYLPWTFWDLLNNLYNAFCSINCKDWGCRGCLRGDKCKKGEHGVIEDEKKPNPTCQCRSIVDCRGVAPTLYQYGFVFGEASTLNDKQSPKKCSDFCSQLKNVLKSKYFEKLFAECDMFLWRIREPFYYLVLTLWLLSLLYLLHIMVVRLDLLHIKSHLHSPSSHRIAAQSLLAAARVNKLGRVFYLQP</sequence>
<organism evidence="4">
    <name type="scientific">Babesia bigemina</name>
    <dbReference type="NCBI Taxonomy" id="5866"/>
    <lineage>
        <taxon>Eukaryota</taxon>
        <taxon>Sar</taxon>
        <taxon>Alveolata</taxon>
        <taxon>Apicomplexa</taxon>
        <taxon>Aconoidasida</taxon>
        <taxon>Piroplasmida</taxon>
        <taxon>Babesiidae</taxon>
        <taxon>Babesia</taxon>
    </lineage>
</organism>
<dbReference type="RefSeq" id="XP_012770664.1">
    <property type="nucleotide sequence ID" value="XM_012915210.1"/>
</dbReference>
<feature type="zinc finger region" description="C3H1-type" evidence="1">
    <location>
        <begin position="972"/>
        <end position="1000"/>
    </location>
</feature>
<dbReference type="VEuPathDB" id="PiroplasmaDB:BBBOND_0003770"/>
<keyword evidence="2" id="KW-0812">Transmembrane</keyword>
<evidence type="ECO:0000259" key="3">
    <source>
        <dbReference type="PROSITE" id="PS50103"/>
    </source>
</evidence>
<proteinExistence type="predicted"/>
<dbReference type="KEGG" id="bbig:BBBOND_0003770"/>
<keyword evidence="1" id="KW-0862">Zinc</keyword>
<dbReference type="AlphaFoldDB" id="A0A061BQH2"/>
<keyword evidence="1" id="KW-0479">Metal-binding</keyword>
<name>A0A061BQH2_BABBI</name>
<keyword evidence="2" id="KW-0472">Membrane</keyword>
<reference evidence="4" key="1">
    <citation type="journal article" date="2014" name="Nucleic Acids Res.">
        <title>The evolutionary dynamics of variant antigen genes in Babesia reveal a history of genomic innovation underlying host-parasite interaction.</title>
        <authorList>
            <person name="Jackson A.P."/>
            <person name="Otto T.D."/>
            <person name="Darby A."/>
            <person name="Ramaprasad A."/>
            <person name="Xia D."/>
            <person name="Echaide I.E."/>
            <person name="Farber M."/>
            <person name="Gahlot S."/>
            <person name="Gamble J."/>
            <person name="Gupta D."/>
            <person name="Gupta Y."/>
            <person name="Jackson L."/>
            <person name="Malandrin L."/>
            <person name="Malas T.B."/>
            <person name="Moussa E."/>
            <person name="Nair M."/>
            <person name="Reid AJ."/>
            <person name="Sanders M."/>
            <person name="Sharma J."/>
            <person name="Tracey A."/>
            <person name="Quail M.A."/>
            <person name="Weir W."/>
            <person name="Wastling J.M."/>
            <person name="Hall N."/>
            <person name="Willadsen P."/>
            <person name="Lingelbach K."/>
            <person name="Shiels B."/>
            <person name="Tait A."/>
            <person name="Berriman M."/>
            <person name="Allred D.R."/>
            <person name="Pain A."/>
        </authorList>
    </citation>
    <scope>NUCLEOTIDE SEQUENCE</scope>
    <source>
        <strain evidence="4">Bond</strain>
    </source>
</reference>
<evidence type="ECO:0000256" key="2">
    <source>
        <dbReference type="SAM" id="Phobius"/>
    </source>
</evidence>
<dbReference type="PROSITE" id="PS50103">
    <property type="entry name" value="ZF_C3H1"/>
    <property type="match status" value="1"/>
</dbReference>
<keyword evidence="2" id="KW-1133">Transmembrane helix</keyword>
<dbReference type="GeneID" id="24561938"/>
<protein>
    <recommendedName>
        <fullName evidence="3">C3H1-type domain-containing protein</fullName>
    </recommendedName>
</protein>
<feature type="domain" description="C3H1-type" evidence="3">
    <location>
        <begin position="972"/>
        <end position="1000"/>
    </location>
</feature>
<dbReference type="OrthoDB" id="10476792at2759"/>
<dbReference type="InterPro" id="IPR000571">
    <property type="entry name" value="Znf_CCCH"/>
</dbReference>